<dbReference type="EMBL" id="CP058214">
    <property type="protein sequence ID" value="QPC42578.1"/>
    <property type="molecule type" value="Genomic_DNA"/>
</dbReference>
<dbReference type="InterPro" id="IPR032528">
    <property type="entry name" value="Ribosom_S30AE_C"/>
</dbReference>
<dbReference type="HAMAP" id="MF_00839">
    <property type="entry name" value="HPF"/>
    <property type="match status" value="1"/>
</dbReference>
<evidence type="ECO:0000313" key="7">
    <source>
        <dbReference type="EMBL" id="QPC42578.1"/>
    </source>
</evidence>
<dbReference type="InterPro" id="IPR003489">
    <property type="entry name" value="RHF/RaiA"/>
</dbReference>
<evidence type="ECO:0000256" key="1">
    <source>
        <dbReference type="ARBA" id="ARBA00022845"/>
    </source>
</evidence>
<dbReference type="InterPro" id="IPR038416">
    <property type="entry name" value="Ribosom_S30AE_C_sf"/>
</dbReference>
<dbReference type="PANTHER" id="PTHR33231:SF1">
    <property type="entry name" value="30S RIBOSOMAL PROTEIN"/>
    <property type="match status" value="1"/>
</dbReference>
<evidence type="ECO:0000256" key="4">
    <source>
        <dbReference type="HAMAP-Rule" id="MF_00839"/>
    </source>
</evidence>
<dbReference type="InterPro" id="IPR050574">
    <property type="entry name" value="HPF/YfiA_ribosome-assoc"/>
</dbReference>
<keyword evidence="8" id="KW-1185">Reference proteome</keyword>
<evidence type="ECO:0000313" key="8">
    <source>
        <dbReference type="Proteomes" id="UP000593594"/>
    </source>
</evidence>
<dbReference type="Pfam" id="PF02482">
    <property type="entry name" value="Ribosomal_S30AE"/>
    <property type="match status" value="1"/>
</dbReference>
<dbReference type="SUPFAM" id="SSF69754">
    <property type="entry name" value="Ribosome binding protein Y (YfiA homologue)"/>
    <property type="match status" value="1"/>
</dbReference>
<sequence>MQIQIIGKNFDVGDALRTHIEHRLEGDVGKYFDGTVNALVTVEKERSMFQTDCTLHLTTGITLHTSAQASDARVSFDQAADRLEKRLRRYKRRLKDHHAHRREPVESFEATRFVIAAAGEESNEPPDLNPVVIAEDTAQLNELTVGEAVMQLDISDAPVVLFRNAAHGGLNVVYRRDDGNIGWIDPSALSARGAA</sequence>
<keyword evidence="1 4" id="KW-0810">Translation regulation</keyword>
<comment type="subcellular location">
    <subcellularLocation>
        <location evidence="4">Cytoplasm</location>
    </subcellularLocation>
</comment>
<feature type="domain" description="Sigma 54 modulation/S30EA ribosomal protein C-terminal" evidence="6">
    <location>
        <begin position="129"/>
        <end position="182"/>
    </location>
</feature>
<evidence type="ECO:0000256" key="3">
    <source>
        <dbReference type="ARBA" id="ARBA00041148"/>
    </source>
</evidence>
<comment type="subunit">
    <text evidence="4">Interacts with 100S ribosomes.</text>
</comment>
<protein>
    <recommendedName>
        <fullName evidence="3 4">Ribosome hibernation promoting factor</fullName>
        <shortName evidence="4">HPF</shortName>
    </recommendedName>
</protein>
<feature type="coiled-coil region" evidence="5">
    <location>
        <begin position="73"/>
        <end position="100"/>
    </location>
</feature>
<gene>
    <name evidence="7" type="primary">raiA</name>
    <name evidence="4" type="synonym">hpf</name>
    <name evidence="7" type="ORF">HW532_07595</name>
</gene>
<comment type="similarity">
    <text evidence="4">Belongs to the HPF/YfiA ribosome-associated protein family. Long HPF subfamily.</text>
</comment>
<proteinExistence type="inferred from homology"/>
<comment type="function">
    <text evidence="4">Required for dimerization of active 70S ribosomes into 100S ribosomes in stationary phase; 100S ribosomes are translationally inactive and sometimes present during exponential growth.</text>
</comment>
<dbReference type="Pfam" id="PF16321">
    <property type="entry name" value="Ribosom_S30AE_C"/>
    <property type="match status" value="1"/>
</dbReference>
<dbReference type="GO" id="GO:0045900">
    <property type="term" value="P:negative regulation of translational elongation"/>
    <property type="evidence" value="ECO:0007669"/>
    <property type="project" value="TreeGrafter"/>
</dbReference>
<evidence type="ECO:0000256" key="5">
    <source>
        <dbReference type="SAM" id="Coils"/>
    </source>
</evidence>
<dbReference type="InterPro" id="IPR036567">
    <property type="entry name" value="RHF-like"/>
</dbReference>
<dbReference type="KEGG" id="kmn:HW532_07595"/>
<accession>A0A7S8C387</accession>
<keyword evidence="4" id="KW-0963">Cytoplasm</keyword>
<reference evidence="7 8" key="1">
    <citation type="submission" date="2020-06" db="EMBL/GenBank/DDBJ databases">
        <title>Genome sequence of 2 isolates from Red Sea Mangroves.</title>
        <authorList>
            <person name="Sefrji F."/>
            <person name="Michoud G."/>
            <person name="Merlino G."/>
            <person name="Daffonchio D."/>
        </authorList>
    </citation>
    <scope>NUCLEOTIDE SEQUENCE [LARGE SCALE GENOMIC DNA]</scope>
    <source>
        <strain evidence="7 8">R1DC25</strain>
    </source>
</reference>
<evidence type="ECO:0000256" key="2">
    <source>
        <dbReference type="ARBA" id="ARBA00038695"/>
    </source>
</evidence>
<keyword evidence="5" id="KW-0175">Coiled coil</keyword>
<dbReference type="RefSeq" id="WP_213163812.1">
    <property type="nucleotide sequence ID" value="NZ_CP058214.1"/>
</dbReference>
<dbReference type="NCBIfam" id="TIGR00741">
    <property type="entry name" value="yfiA"/>
    <property type="match status" value="1"/>
</dbReference>
<dbReference type="GO" id="GO:0043024">
    <property type="term" value="F:ribosomal small subunit binding"/>
    <property type="evidence" value="ECO:0007669"/>
    <property type="project" value="TreeGrafter"/>
</dbReference>
<dbReference type="InterPro" id="IPR034694">
    <property type="entry name" value="HPF_long/plastid"/>
</dbReference>
<dbReference type="PANTHER" id="PTHR33231">
    <property type="entry name" value="30S RIBOSOMAL PROTEIN"/>
    <property type="match status" value="1"/>
</dbReference>
<dbReference type="Proteomes" id="UP000593594">
    <property type="component" value="Chromosome"/>
</dbReference>
<name>A0A7S8C387_9HYPH</name>
<comment type="subunit">
    <text evidence="2">Associates exclusively with 100S ribosomes, which are dimers of 70S ribosomes.</text>
</comment>
<evidence type="ECO:0000259" key="6">
    <source>
        <dbReference type="Pfam" id="PF16321"/>
    </source>
</evidence>
<dbReference type="Gene3D" id="3.30.160.100">
    <property type="entry name" value="Ribosome hibernation promotion factor-like"/>
    <property type="match status" value="1"/>
</dbReference>
<dbReference type="GO" id="GO:0022627">
    <property type="term" value="C:cytosolic small ribosomal subunit"/>
    <property type="evidence" value="ECO:0007669"/>
    <property type="project" value="TreeGrafter"/>
</dbReference>
<dbReference type="AlphaFoldDB" id="A0A7S8C387"/>
<dbReference type="Gene3D" id="3.30.505.50">
    <property type="entry name" value="Sigma 54 modulation/S30EA ribosomal protein, C-terminal domain"/>
    <property type="match status" value="1"/>
</dbReference>
<organism evidence="7 8">
    <name type="scientific">Kaustia mangrovi</name>
    <dbReference type="NCBI Taxonomy" id="2593653"/>
    <lineage>
        <taxon>Bacteria</taxon>
        <taxon>Pseudomonadati</taxon>
        <taxon>Pseudomonadota</taxon>
        <taxon>Alphaproteobacteria</taxon>
        <taxon>Hyphomicrobiales</taxon>
        <taxon>Parvibaculaceae</taxon>
        <taxon>Kaustia</taxon>
    </lineage>
</organism>